<dbReference type="SUPFAM" id="SSF88659">
    <property type="entry name" value="Sigma3 and sigma4 domains of RNA polymerase sigma factors"/>
    <property type="match status" value="1"/>
</dbReference>
<keyword evidence="4" id="KW-0238">DNA-binding</keyword>
<dbReference type="SUPFAM" id="SSF88946">
    <property type="entry name" value="Sigma2 domain of RNA polymerase sigma factors"/>
    <property type="match status" value="1"/>
</dbReference>
<dbReference type="InterPro" id="IPR013249">
    <property type="entry name" value="RNA_pol_sigma70_r4_t2"/>
</dbReference>
<dbReference type="GO" id="GO:0003677">
    <property type="term" value="F:DNA binding"/>
    <property type="evidence" value="ECO:0007669"/>
    <property type="project" value="UniProtKB-KW"/>
</dbReference>
<evidence type="ECO:0000256" key="5">
    <source>
        <dbReference type="ARBA" id="ARBA00023163"/>
    </source>
</evidence>
<dbReference type="EMBL" id="MFPX01000013">
    <property type="protein sequence ID" value="OGH66646.1"/>
    <property type="molecule type" value="Genomic_DNA"/>
</dbReference>
<evidence type="ECO:0000259" key="7">
    <source>
        <dbReference type="Pfam" id="PF08281"/>
    </source>
</evidence>
<name>A0A1F6M4V4_9BACT</name>
<dbReference type="Gene3D" id="1.10.10.10">
    <property type="entry name" value="Winged helix-like DNA-binding domain superfamily/Winged helix DNA-binding domain"/>
    <property type="match status" value="1"/>
</dbReference>
<organism evidence="8 9">
    <name type="scientific">Candidatus Magasanikbacteria bacterium RIFCSPHIGHO2_02_FULL_41_13</name>
    <dbReference type="NCBI Taxonomy" id="1798676"/>
    <lineage>
        <taxon>Bacteria</taxon>
        <taxon>Candidatus Magasanikiibacteriota</taxon>
    </lineage>
</organism>
<comment type="caution">
    <text evidence="8">The sequence shown here is derived from an EMBL/GenBank/DDBJ whole genome shotgun (WGS) entry which is preliminary data.</text>
</comment>
<sequence length="194" mass="22516">MEVNVGHMSLTREEYALAERAKTDDAAFSLLYERYFPKIYAYIFRRLGNRVETEDVVSVTFEKVFLHLDKFKPGGGGTFQAWIYRIATNAVIDYVRKEKHTIAMAPEDLPEEIHPATGLDATEKMIKLEDFEAVQRVIKQLPQRYQEVIQLKYFSELSNIEVAEVLQISPNNAGVLLSRALKQFHSYYMETEKR</sequence>
<dbReference type="Pfam" id="PF08281">
    <property type="entry name" value="Sigma70_r4_2"/>
    <property type="match status" value="1"/>
</dbReference>
<evidence type="ECO:0000256" key="3">
    <source>
        <dbReference type="ARBA" id="ARBA00023082"/>
    </source>
</evidence>
<dbReference type="InterPro" id="IPR007627">
    <property type="entry name" value="RNA_pol_sigma70_r2"/>
</dbReference>
<evidence type="ECO:0008006" key="10">
    <source>
        <dbReference type="Google" id="ProtNLM"/>
    </source>
</evidence>
<dbReference type="InterPro" id="IPR013325">
    <property type="entry name" value="RNA_pol_sigma_r2"/>
</dbReference>
<dbReference type="GO" id="GO:0016987">
    <property type="term" value="F:sigma factor activity"/>
    <property type="evidence" value="ECO:0007669"/>
    <property type="project" value="UniProtKB-KW"/>
</dbReference>
<keyword evidence="5" id="KW-0804">Transcription</keyword>
<proteinExistence type="inferred from homology"/>
<dbReference type="InterPro" id="IPR036388">
    <property type="entry name" value="WH-like_DNA-bd_sf"/>
</dbReference>
<protein>
    <recommendedName>
        <fullName evidence="10">RNA polymerase subunit sigma-24</fullName>
    </recommendedName>
</protein>
<feature type="domain" description="RNA polymerase sigma factor 70 region 4 type 2" evidence="7">
    <location>
        <begin position="132"/>
        <end position="183"/>
    </location>
</feature>
<accession>A0A1F6M4V4</accession>
<dbReference type="Pfam" id="PF04542">
    <property type="entry name" value="Sigma70_r2"/>
    <property type="match status" value="1"/>
</dbReference>
<dbReference type="Gene3D" id="1.10.1740.10">
    <property type="match status" value="1"/>
</dbReference>
<dbReference type="InterPro" id="IPR014284">
    <property type="entry name" value="RNA_pol_sigma-70_dom"/>
</dbReference>
<reference evidence="8 9" key="1">
    <citation type="journal article" date="2016" name="Nat. Commun.">
        <title>Thousands of microbial genomes shed light on interconnected biogeochemical processes in an aquifer system.</title>
        <authorList>
            <person name="Anantharaman K."/>
            <person name="Brown C.T."/>
            <person name="Hug L.A."/>
            <person name="Sharon I."/>
            <person name="Castelle C.J."/>
            <person name="Probst A.J."/>
            <person name="Thomas B.C."/>
            <person name="Singh A."/>
            <person name="Wilkins M.J."/>
            <person name="Karaoz U."/>
            <person name="Brodie E.L."/>
            <person name="Williams K.H."/>
            <person name="Hubbard S.S."/>
            <person name="Banfield J.F."/>
        </authorList>
    </citation>
    <scope>NUCLEOTIDE SEQUENCE [LARGE SCALE GENOMIC DNA]</scope>
</reference>
<gene>
    <name evidence="8" type="ORF">A3B90_01090</name>
</gene>
<dbReference type="NCBIfam" id="TIGR02937">
    <property type="entry name" value="sigma70-ECF"/>
    <property type="match status" value="1"/>
</dbReference>
<dbReference type="PANTHER" id="PTHR43133:SF8">
    <property type="entry name" value="RNA POLYMERASE SIGMA FACTOR HI_1459-RELATED"/>
    <property type="match status" value="1"/>
</dbReference>
<dbReference type="InterPro" id="IPR039425">
    <property type="entry name" value="RNA_pol_sigma-70-like"/>
</dbReference>
<dbReference type="CDD" id="cd06171">
    <property type="entry name" value="Sigma70_r4"/>
    <property type="match status" value="1"/>
</dbReference>
<evidence type="ECO:0000313" key="8">
    <source>
        <dbReference type="EMBL" id="OGH66646.1"/>
    </source>
</evidence>
<evidence type="ECO:0000256" key="2">
    <source>
        <dbReference type="ARBA" id="ARBA00023015"/>
    </source>
</evidence>
<comment type="similarity">
    <text evidence="1">Belongs to the sigma-70 factor family. ECF subfamily.</text>
</comment>
<dbReference type="PANTHER" id="PTHR43133">
    <property type="entry name" value="RNA POLYMERASE ECF-TYPE SIGMA FACTO"/>
    <property type="match status" value="1"/>
</dbReference>
<keyword evidence="2" id="KW-0805">Transcription regulation</keyword>
<keyword evidence="3" id="KW-0731">Sigma factor</keyword>
<evidence type="ECO:0000259" key="6">
    <source>
        <dbReference type="Pfam" id="PF04542"/>
    </source>
</evidence>
<dbReference type="Proteomes" id="UP000178742">
    <property type="component" value="Unassembled WGS sequence"/>
</dbReference>
<evidence type="ECO:0000256" key="4">
    <source>
        <dbReference type="ARBA" id="ARBA00023125"/>
    </source>
</evidence>
<dbReference type="AlphaFoldDB" id="A0A1F6M4V4"/>
<feature type="domain" description="RNA polymerase sigma-70 region 2" evidence="6">
    <location>
        <begin position="31"/>
        <end position="100"/>
    </location>
</feature>
<dbReference type="STRING" id="1798676.A3B90_01090"/>
<evidence type="ECO:0000313" key="9">
    <source>
        <dbReference type="Proteomes" id="UP000178742"/>
    </source>
</evidence>
<dbReference type="InterPro" id="IPR013324">
    <property type="entry name" value="RNA_pol_sigma_r3/r4-like"/>
</dbReference>
<evidence type="ECO:0000256" key="1">
    <source>
        <dbReference type="ARBA" id="ARBA00010641"/>
    </source>
</evidence>
<dbReference type="GO" id="GO:0006352">
    <property type="term" value="P:DNA-templated transcription initiation"/>
    <property type="evidence" value="ECO:0007669"/>
    <property type="project" value="InterPro"/>
</dbReference>